<evidence type="ECO:0000256" key="1">
    <source>
        <dbReference type="ARBA" id="ARBA00004123"/>
    </source>
</evidence>
<accession>A0A8C9U7Y5</accession>
<feature type="compositionally biased region" description="Low complexity" evidence="4">
    <location>
        <begin position="51"/>
        <end position="61"/>
    </location>
</feature>
<dbReference type="Ensembl" id="ENSSFOT00015056017.1">
    <property type="protein sequence ID" value="ENSSFOP00015057885.1"/>
    <property type="gene ID" value="ENSSFOG00015032876.1"/>
</dbReference>
<reference evidence="5" key="2">
    <citation type="submission" date="2025-08" db="UniProtKB">
        <authorList>
            <consortium name="Ensembl"/>
        </authorList>
    </citation>
    <scope>IDENTIFICATION</scope>
</reference>
<dbReference type="Pfam" id="PF15772">
    <property type="entry name" value="UPF0688"/>
    <property type="match status" value="1"/>
</dbReference>
<organism evidence="5 6">
    <name type="scientific">Scleropages formosus</name>
    <name type="common">Asian bonytongue</name>
    <name type="synonym">Osteoglossum formosum</name>
    <dbReference type="NCBI Taxonomy" id="113540"/>
    <lineage>
        <taxon>Eukaryota</taxon>
        <taxon>Metazoa</taxon>
        <taxon>Chordata</taxon>
        <taxon>Craniata</taxon>
        <taxon>Vertebrata</taxon>
        <taxon>Euteleostomi</taxon>
        <taxon>Actinopterygii</taxon>
        <taxon>Neopterygii</taxon>
        <taxon>Teleostei</taxon>
        <taxon>Osteoglossocephala</taxon>
        <taxon>Osteoglossomorpha</taxon>
        <taxon>Osteoglossiformes</taxon>
        <taxon>Osteoglossidae</taxon>
        <taxon>Scleropages</taxon>
    </lineage>
</organism>
<dbReference type="OrthoDB" id="8730115at2759"/>
<dbReference type="AlphaFoldDB" id="A0A8C9U7Y5"/>
<name>A0A8C9U7Y5_SCLFO</name>
<proteinExistence type="inferred from homology"/>
<dbReference type="InterPro" id="IPR031530">
    <property type="entry name" value="UPF0688"/>
</dbReference>
<feature type="compositionally biased region" description="Basic and acidic residues" evidence="4">
    <location>
        <begin position="89"/>
        <end position="113"/>
    </location>
</feature>
<comment type="subcellular location">
    <subcellularLocation>
        <location evidence="1">Nucleus</location>
    </subcellularLocation>
</comment>
<dbReference type="PANTHER" id="PTHR28491:SF1">
    <property type="entry name" value="UPF0688 PROTEIN C1ORF174"/>
    <property type="match status" value="1"/>
</dbReference>
<reference evidence="5 6" key="1">
    <citation type="submission" date="2019-04" db="EMBL/GenBank/DDBJ databases">
        <authorList>
            <consortium name="Wellcome Sanger Institute Data Sharing"/>
        </authorList>
    </citation>
    <scope>NUCLEOTIDE SEQUENCE [LARGE SCALE GENOMIC DNA]</scope>
</reference>
<evidence type="ECO:0000313" key="5">
    <source>
        <dbReference type="Ensembl" id="ENSSFOP00015057885.1"/>
    </source>
</evidence>
<reference evidence="5" key="3">
    <citation type="submission" date="2025-09" db="UniProtKB">
        <authorList>
            <consortium name="Ensembl"/>
        </authorList>
    </citation>
    <scope>IDENTIFICATION</scope>
</reference>
<evidence type="ECO:0000313" key="6">
    <source>
        <dbReference type="Proteomes" id="UP000694397"/>
    </source>
</evidence>
<dbReference type="Proteomes" id="UP000694397">
    <property type="component" value="Chromosome 2"/>
</dbReference>
<gene>
    <name evidence="5" type="primary">c2h1orf174</name>
</gene>
<evidence type="ECO:0000256" key="3">
    <source>
        <dbReference type="ARBA" id="ARBA00023242"/>
    </source>
</evidence>
<protein>
    <submittedName>
        <fullName evidence="5">Uncharacterized protein</fullName>
    </submittedName>
</protein>
<feature type="region of interest" description="Disordered" evidence="4">
    <location>
        <begin position="1"/>
        <end position="131"/>
    </location>
</feature>
<evidence type="ECO:0000256" key="2">
    <source>
        <dbReference type="ARBA" id="ARBA00006634"/>
    </source>
</evidence>
<feature type="compositionally biased region" description="Basic and acidic residues" evidence="4">
    <location>
        <begin position="21"/>
        <end position="30"/>
    </location>
</feature>
<keyword evidence="6" id="KW-1185">Reference proteome</keyword>
<dbReference type="PANTHER" id="PTHR28491">
    <property type="entry name" value="UPF0688 PROTEIN C1ORF174"/>
    <property type="match status" value="1"/>
</dbReference>
<dbReference type="GeneTree" id="ENSGT01000000214967"/>
<sequence>MKRKQFLPEVQGGVRRRRRSAERGPDEVSTKKTQPLRSVKTKSRHPGTGGAARAVAAVAARAARESENGLVPPRGAQNGSGDGASEGGASRDPEALAGVRLEEHPEGGDRRAAEEEESSGSLPGVDSSVFLDEDSNQIMPVGHIFGNLDLVQDYPPRNPTRAPVNRREYRRLHFIAKEDEDEDAATDDDGSLSTEQQKVYYRKITPESPTPPHRRYVNGKLHKKWEQMRGMAF</sequence>
<comment type="similarity">
    <text evidence="2">Belongs to the UPF0688 family.</text>
</comment>
<dbReference type="GO" id="GO:0005634">
    <property type="term" value="C:nucleus"/>
    <property type="evidence" value="ECO:0007669"/>
    <property type="project" value="UniProtKB-SubCell"/>
</dbReference>
<evidence type="ECO:0000256" key="4">
    <source>
        <dbReference type="SAM" id="MobiDB-lite"/>
    </source>
</evidence>
<keyword evidence="3" id="KW-0539">Nucleus</keyword>